<dbReference type="InterPro" id="IPR023232">
    <property type="entry name" value="Glyco_hydro_2_AS"/>
</dbReference>
<dbReference type="InterPro" id="IPR036156">
    <property type="entry name" value="Beta-gal/glucu_dom_sf"/>
</dbReference>
<keyword evidence="2 9" id="KW-0378">Hydrolase</keyword>
<evidence type="ECO:0000259" key="8">
    <source>
        <dbReference type="Pfam" id="PF18565"/>
    </source>
</evidence>
<dbReference type="InterPro" id="IPR017853">
    <property type="entry name" value="GH"/>
</dbReference>
<accession>A0A0B6WT48</accession>
<dbReference type="InterPro" id="IPR040605">
    <property type="entry name" value="Glyco_hydro2_dom5"/>
</dbReference>
<dbReference type="Pfam" id="PF18565">
    <property type="entry name" value="Glyco_hydro2_C5"/>
    <property type="match status" value="1"/>
</dbReference>
<dbReference type="Gene3D" id="2.60.120.260">
    <property type="entry name" value="Galactose-binding domain-like"/>
    <property type="match status" value="1"/>
</dbReference>
<feature type="domain" description="Glycoside hydrolase family 2 immunoglobulin-like beta-sandwich" evidence="4">
    <location>
        <begin position="232"/>
        <end position="343"/>
    </location>
</feature>
<dbReference type="Pfam" id="PF13364">
    <property type="entry name" value="BetaGal_ABD2"/>
    <property type="match status" value="1"/>
</dbReference>
<dbReference type="PROSITE" id="PS00608">
    <property type="entry name" value="GLYCOSYL_HYDROL_F2_2"/>
    <property type="match status" value="1"/>
</dbReference>
<dbReference type="SUPFAM" id="SSF51445">
    <property type="entry name" value="(Trans)glycosidases"/>
    <property type="match status" value="1"/>
</dbReference>
<dbReference type="AlphaFoldDB" id="A0A0B6WT48"/>
<sequence>MKKETVSKIWRAAFVIALLIVGAEGAVLRERVSFNSDWRFRKGDPPGAEGVLSYARIKEWVLATGNEFTRDPTKRRERPSGNLGEEVAYTRPDFDDRDWQPVELPHDWGIEGPFKQEYPGESGKLPWWGVGWYRKHFTVPRSSDGRRFLLEIDGAMAYALVWLNGRFVGGWPYGYASFALDLTPYIEPGRENVLAIRLDNPPESSRWYPGGGIYRNVWLVETGPVHVAHWGTYVTTPEVSPTSATVNVEVTVANASPAPAAVTIRTRIHQLGADGRPLPATVAVAQPVEISVASGANGSAVAQAKIRAPKLWSIENPNLYVAVTTVIANGRPVDEYETRFGVRTIRFDAQQGFLLNGKRVKIQGVCNHHDLGPLGTALNVRALERQLELLKEMGANAIRTSHNPPAPELLDLCDRMGFLVMDEAFDCWRRGKKENDYHLLFDDWHEKDWRAQLRRDRNHPSIILWSIGNEILEQNSPEGIQIATELVRIAHEEDPTRPVTAACNFTEAGYNGFQKIVDVFGYNYKPMEYGKFRRANPNIPLVASETASTVSSRGEYFFPVSDDKSKGFFNFQVSSYDLYAPPWATTPDTEFAAQDQYPFVAGEFVWTGFDYLGEPTPYGGDSTTMLAFTDAELRARAERELRERGKISVPSRSSYFGIIDLCGFPKDRFYLYQARWRPDLPMVHILPHWNWPERIGQNVPVHVYTSGDEVELFLNGRSLGRRKKGPGQYRLRWDDVVYEPGSLRAVAYKNGRKWAETTVRTTGPAARVSLNPDRVRIRADRKDLAFITVRITDRDGLTVPRTHNLIRFHIDGPGEIVAVANGDATSHMPFKANEMRAFNGLCLVIVRSTGRAGTIRVRAQAEGLAEAATVITATP</sequence>
<dbReference type="InterPro" id="IPR013783">
    <property type="entry name" value="Ig-like_fold"/>
</dbReference>
<dbReference type="InterPro" id="IPR048229">
    <property type="entry name" value="GalB-like"/>
</dbReference>
<dbReference type="Gene3D" id="2.60.40.10">
    <property type="entry name" value="Immunoglobulins"/>
    <property type="match status" value="3"/>
</dbReference>
<keyword evidence="3 9" id="KW-0326">Glycosidase</keyword>
<dbReference type="InterPro" id="IPR025300">
    <property type="entry name" value="BetaGal_jelly_roll_dom"/>
</dbReference>
<dbReference type="InterPro" id="IPR006102">
    <property type="entry name" value="Ig-like_GH2"/>
</dbReference>
<dbReference type="SUPFAM" id="SSF49303">
    <property type="entry name" value="beta-Galactosidase/glucuronidase domain"/>
    <property type="match status" value="1"/>
</dbReference>
<comment type="similarity">
    <text evidence="1">Belongs to the glycosyl hydrolase 2 family.</text>
</comment>
<feature type="domain" description="Glycoside hydrolase family 2" evidence="8">
    <location>
        <begin position="769"/>
        <end position="868"/>
    </location>
</feature>
<dbReference type="InterPro" id="IPR051913">
    <property type="entry name" value="GH2_Domain-Containing"/>
</dbReference>
<feature type="domain" description="DUF4982" evidence="7">
    <location>
        <begin position="696"/>
        <end position="755"/>
    </location>
</feature>
<protein>
    <submittedName>
        <fullName evidence="9">Beta-galactosidase/beta-glucuronidase</fullName>
        <ecNumber evidence="9">3.2.1.23</ecNumber>
    </submittedName>
</protein>
<dbReference type="STRING" id="454194.PYK22_00163"/>
<dbReference type="InterPro" id="IPR032311">
    <property type="entry name" value="DUF4982"/>
</dbReference>
<evidence type="ECO:0000259" key="7">
    <source>
        <dbReference type="Pfam" id="PF16355"/>
    </source>
</evidence>
<dbReference type="Proteomes" id="UP000031518">
    <property type="component" value="Unassembled WGS sequence"/>
</dbReference>
<dbReference type="EMBL" id="CBXV010000001">
    <property type="protein sequence ID" value="CDM64171.1"/>
    <property type="molecule type" value="Genomic_DNA"/>
</dbReference>
<evidence type="ECO:0000313" key="10">
    <source>
        <dbReference type="Proteomes" id="UP000031518"/>
    </source>
</evidence>
<dbReference type="Pfam" id="PF00703">
    <property type="entry name" value="Glyco_hydro_2"/>
    <property type="match status" value="1"/>
</dbReference>
<reference evidence="9 10" key="1">
    <citation type="submission" date="2013-12" db="EMBL/GenBank/DDBJ databases">
        <authorList>
            <person name="Stott M."/>
        </authorList>
    </citation>
    <scope>NUCLEOTIDE SEQUENCE [LARGE SCALE GENOMIC DNA]</scope>
    <source>
        <strain evidence="9 10">K22</strain>
    </source>
</reference>
<evidence type="ECO:0000259" key="4">
    <source>
        <dbReference type="Pfam" id="PF00703"/>
    </source>
</evidence>
<evidence type="ECO:0000256" key="3">
    <source>
        <dbReference type="ARBA" id="ARBA00023295"/>
    </source>
</evidence>
<gene>
    <name evidence="9" type="ORF">PYK22_00163</name>
</gene>
<dbReference type="Pfam" id="PF02836">
    <property type="entry name" value="Glyco_hydro_2_C"/>
    <property type="match status" value="1"/>
</dbReference>
<dbReference type="InterPro" id="IPR008979">
    <property type="entry name" value="Galactose-bd-like_sf"/>
</dbReference>
<dbReference type="EC" id="3.2.1.23" evidence="9"/>
<name>A0A0B6WT48_9BACT</name>
<evidence type="ECO:0000259" key="6">
    <source>
        <dbReference type="Pfam" id="PF13364"/>
    </source>
</evidence>
<proteinExistence type="inferred from homology"/>
<evidence type="ECO:0000313" key="9">
    <source>
        <dbReference type="EMBL" id="CDM64171.1"/>
    </source>
</evidence>
<feature type="domain" description="Beta-galactosidase jelly roll" evidence="6">
    <location>
        <begin position="116"/>
        <end position="200"/>
    </location>
</feature>
<dbReference type="GO" id="GO:0004565">
    <property type="term" value="F:beta-galactosidase activity"/>
    <property type="evidence" value="ECO:0007669"/>
    <property type="project" value="UniProtKB-EC"/>
</dbReference>
<evidence type="ECO:0000259" key="5">
    <source>
        <dbReference type="Pfam" id="PF02836"/>
    </source>
</evidence>
<keyword evidence="10" id="KW-1185">Reference proteome</keyword>
<dbReference type="GO" id="GO:0005975">
    <property type="term" value="P:carbohydrate metabolic process"/>
    <property type="evidence" value="ECO:0007669"/>
    <property type="project" value="InterPro"/>
</dbReference>
<evidence type="ECO:0000256" key="1">
    <source>
        <dbReference type="ARBA" id="ARBA00007401"/>
    </source>
</evidence>
<dbReference type="InterPro" id="IPR006103">
    <property type="entry name" value="Glyco_hydro_2_cat"/>
</dbReference>
<dbReference type="NCBIfam" id="NF041463">
    <property type="entry name" value="GalB"/>
    <property type="match status" value="1"/>
</dbReference>
<dbReference type="Pfam" id="PF16355">
    <property type="entry name" value="DUF4982"/>
    <property type="match status" value="1"/>
</dbReference>
<organism evidence="9 10">
    <name type="scientific">Pyrinomonas methylaliphatogenes</name>
    <dbReference type="NCBI Taxonomy" id="454194"/>
    <lineage>
        <taxon>Bacteria</taxon>
        <taxon>Pseudomonadati</taxon>
        <taxon>Acidobacteriota</taxon>
        <taxon>Blastocatellia</taxon>
        <taxon>Blastocatellales</taxon>
        <taxon>Pyrinomonadaceae</taxon>
        <taxon>Pyrinomonas</taxon>
    </lineage>
</organism>
<dbReference type="Gene3D" id="3.20.20.80">
    <property type="entry name" value="Glycosidases"/>
    <property type="match status" value="1"/>
</dbReference>
<dbReference type="RefSeq" id="WP_211197569.1">
    <property type="nucleotide sequence ID" value="NZ_CBXV010000001.1"/>
</dbReference>
<dbReference type="PRINTS" id="PR00132">
    <property type="entry name" value="GLHYDRLASE2"/>
</dbReference>
<feature type="domain" description="Glycoside hydrolase family 2 catalytic" evidence="5">
    <location>
        <begin position="351"/>
        <end position="508"/>
    </location>
</feature>
<dbReference type="PANTHER" id="PTHR42732:SF1">
    <property type="entry name" value="BETA-MANNOSIDASE"/>
    <property type="match status" value="1"/>
</dbReference>
<dbReference type="PANTHER" id="PTHR42732">
    <property type="entry name" value="BETA-GALACTOSIDASE"/>
    <property type="match status" value="1"/>
</dbReference>
<dbReference type="InterPro" id="IPR006101">
    <property type="entry name" value="Glyco_hydro_2"/>
</dbReference>
<reference evidence="9 10" key="2">
    <citation type="submission" date="2015-01" db="EMBL/GenBank/DDBJ databases">
        <title>Complete genome sequence of Pyrinomonas methylaliphatogenes type strain K22T.</title>
        <authorList>
            <person name="Lee K.C.Y."/>
            <person name="Power J.F."/>
            <person name="Dunfield P.F."/>
            <person name="Morgan X.C."/>
            <person name="Huttenhower C."/>
            <person name="Stott M.B."/>
        </authorList>
    </citation>
    <scope>NUCLEOTIDE SEQUENCE [LARGE SCALE GENOMIC DNA]</scope>
    <source>
        <strain evidence="9 10">K22</strain>
    </source>
</reference>
<dbReference type="SUPFAM" id="SSF49785">
    <property type="entry name" value="Galactose-binding domain-like"/>
    <property type="match status" value="1"/>
</dbReference>
<evidence type="ECO:0000256" key="2">
    <source>
        <dbReference type="ARBA" id="ARBA00022801"/>
    </source>
</evidence>